<organism evidence="1 2">
    <name type="scientific">Waterburya agarophytonicola KI4</name>
    <dbReference type="NCBI Taxonomy" id="2874699"/>
    <lineage>
        <taxon>Bacteria</taxon>
        <taxon>Bacillati</taxon>
        <taxon>Cyanobacteriota</taxon>
        <taxon>Cyanophyceae</taxon>
        <taxon>Pleurocapsales</taxon>
        <taxon>Hyellaceae</taxon>
        <taxon>Waterburya</taxon>
        <taxon>Waterburya agarophytonicola</taxon>
    </lineage>
</organism>
<accession>A0A964FGU0</accession>
<evidence type="ECO:0000313" key="1">
    <source>
        <dbReference type="EMBL" id="MCC0176954.1"/>
    </source>
</evidence>
<keyword evidence="2" id="KW-1185">Reference proteome</keyword>
<dbReference type="Proteomes" id="UP000729733">
    <property type="component" value="Unassembled WGS sequence"/>
</dbReference>
<dbReference type="NCBIfam" id="NF045647">
    <property type="entry name" value="alr0857_fam"/>
    <property type="match status" value="1"/>
</dbReference>
<name>A0A964FGU0_9CYAN</name>
<sequence>MLKITYLEDGIYLEYLQESVDSWKAARVLVSLRAGVSIYTESSTACLALPAYTPYLASLVELQERELIEVTPCDEEYLEVSLSGTWVAQSEDSEEGVFVCQLNHSSEYLLYQLWQESQISTSVMTE</sequence>
<proteinExistence type="predicted"/>
<protein>
    <submittedName>
        <fullName evidence="1">Uncharacterized protein</fullName>
    </submittedName>
</protein>
<dbReference type="EMBL" id="JADWDC010000014">
    <property type="protein sequence ID" value="MCC0176954.1"/>
    <property type="molecule type" value="Genomic_DNA"/>
</dbReference>
<gene>
    <name evidence="1" type="ORF">I4641_08170</name>
</gene>
<evidence type="ECO:0000313" key="2">
    <source>
        <dbReference type="Proteomes" id="UP000729733"/>
    </source>
</evidence>
<dbReference type="RefSeq" id="WP_229639991.1">
    <property type="nucleotide sequence ID" value="NZ_JADWDC010000014.1"/>
</dbReference>
<reference evidence="1" key="1">
    <citation type="journal article" date="2021" name="Antonie Van Leeuwenhoek">
        <title>Draft genome and description of Waterburya agarophytonicola gen. nov. sp. nov. (Pleurocapsales, Cyanobacteria): a seaweed symbiont.</title>
        <authorList>
            <person name="Bonthond G."/>
            <person name="Shalygin S."/>
            <person name="Bayer T."/>
            <person name="Weinberger F."/>
        </authorList>
    </citation>
    <scope>NUCLEOTIDE SEQUENCE</scope>
    <source>
        <strain evidence="1">KI4</strain>
    </source>
</reference>
<comment type="caution">
    <text evidence="1">The sequence shown here is derived from an EMBL/GenBank/DDBJ whole genome shotgun (WGS) entry which is preliminary data.</text>
</comment>
<dbReference type="InterPro" id="IPR054664">
    <property type="entry name" value="Alr0857-like"/>
</dbReference>
<dbReference type="AlphaFoldDB" id="A0A964FGU0"/>